<evidence type="ECO:0000313" key="1">
    <source>
        <dbReference type="EMBL" id="MEN3538827.1"/>
    </source>
</evidence>
<protein>
    <recommendedName>
        <fullName evidence="3">DNA-binding protein</fullName>
    </recommendedName>
</protein>
<dbReference type="RefSeq" id="WP_346228748.1">
    <property type="nucleotide sequence ID" value="NZ_JBDJAW010000026.1"/>
</dbReference>
<accession>A0ABV0AVD7</accession>
<proteinExistence type="predicted"/>
<dbReference type="Proteomes" id="UP001447516">
    <property type="component" value="Unassembled WGS sequence"/>
</dbReference>
<gene>
    <name evidence="1" type="ORF">AAH991_27205</name>
</gene>
<keyword evidence="2" id="KW-1185">Reference proteome</keyword>
<evidence type="ECO:0008006" key="3">
    <source>
        <dbReference type="Google" id="ProtNLM"/>
    </source>
</evidence>
<organism evidence="1 2">
    <name type="scientific">Microbispora maris</name>
    <dbReference type="NCBI Taxonomy" id="3144104"/>
    <lineage>
        <taxon>Bacteria</taxon>
        <taxon>Bacillati</taxon>
        <taxon>Actinomycetota</taxon>
        <taxon>Actinomycetes</taxon>
        <taxon>Streptosporangiales</taxon>
        <taxon>Streptosporangiaceae</taxon>
        <taxon>Microbispora</taxon>
    </lineage>
</organism>
<evidence type="ECO:0000313" key="2">
    <source>
        <dbReference type="Proteomes" id="UP001447516"/>
    </source>
</evidence>
<dbReference type="EMBL" id="JBDJAW010000026">
    <property type="protein sequence ID" value="MEN3538827.1"/>
    <property type="molecule type" value="Genomic_DNA"/>
</dbReference>
<sequence length="115" mass="13117">MSTSNFWSPDRIAARQTRQAAQVAAHQAAQQQAQQADFMSTVGRTLVDIVNRYVEVERRPADTKQVERDFLRTFPNASSADFRQSVETLKQEGVLYEHRGSEGLMGIRETRLYVL</sequence>
<comment type="caution">
    <text evidence="1">The sequence shown here is derived from an EMBL/GenBank/DDBJ whole genome shotgun (WGS) entry which is preliminary data.</text>
</comment>
<reference evidence="1 2" key="1">
    <citation type="submission" date="2024-05" db="EMBL/GenBank/DDBJ databases">
        <title>Microbispora sp.ZYX-F-249.</title>
        <authorList>
            <person name="Xie H."/>
        </authorList>
    </citation>
    <scope>NUCLEOTIDE SEQUENCE [LARGE SCALE GENOMIC DNA]</scope>
    <source>
        <strain evidence="1 2">ZYX-F-249</strain>
    </source>
</reference>
<name>A0ABV0AVD7_9ACTN</name>